<evidence type="ECO:0000313" key="3">
    <source>
        <dbReference type="EMBL" id="QIJ06847.1"/>
    </source>
</evidence>
<keyword evidence="4" id="KW-1185">Reference proteome</keyword>
<evidence type="ECO:0000313" key="4">
    <source>
        <dbReference type="Proteomes" id="UP000247584"/>
    </source>
</evidence>
<accession>A0A6G7LYG8</accession>
<evidence type="ECO:0000256" key="1">
    <source>
        <dbReference type="SAM" id="MobiDB-lite"/>
    </source>
</evidence>
<dbReference type="InterPro" id="IPR021339">
    <property type="entry name" value="DUF2956"/>
</dbReference>
<dbReference type="AlphaFoldDB" id="A0A6G7LYG8"/>
<dbReference type="EMBL" id="QJSY01000002">
    <property type="protein sequence ID" value="PYE60732.1"/>
    <property type="molecule type" value="Genomic_DNA"/>
</dbReference>
<evidence type="ECO:0000313" key="2">
    <source>
        <dbReference type="EMBL" id="PYE60732.1"/>
    </source>
</evidence>
<evidence type="ECO:0000313" key="5">
    <source>
        <dbReference type="Proteomes" id="UP000502117"/>
    </source>
</evidence>
<reference evidence="2 4" key="1">
    <citation type="submission" date="2018-06" db="EMBL/GenBank/DDBJ databases">
        <title>Genomic Encyclopedia of Type Strains, Phase III (KMG-III): the genomes of soil and plant-associated and newly described type strains.</title>
        <authorList>
            <person name="Whitman W."/>
        </authorList>
    </citation>
    <scope>NUCLEOTIDE SEQUENCE [LARGE SCALE GENOMIC DNA]</scope>
    <source>
        <strain evidence="2 4">JC5</strain>
    </source>
</reference>
<organism evidence="3 5">
    <name type="scientific">Shewanella chilikensis</name>
    <dbReference type="NCBI Taxonomy" id="558541"/>
    <lineage>
        <taxon>Bacteria</taxon>
        <taxon>Pseudomonadati</taxon>
        <taxon>Pseudomonadota</taxon>
        <taxon>Gammaproteobacteria</taxon>
        <taxon>Alteromonadales</taxon>
        <taxon>Shewanellaceae</taxon>
        <taxon>Shewanella</taxon>
    </lineage>
</organism>
<proteinExistence type="predicted"/>
<sequence>MNKKPAISNETQTEAMRVAKATQKAGQTKEQTRLIAQGIEKGIAEYKKQQKAKARERDKARKQELRQKKKLQSGEDDGVAASEIPSSYIPKWQLLLPWTLLILSWIWFVFI</sequence>
<reference evidence="3 5" key="2">
    <citation type="submission" date="2019-11" db="EMBL/GenBank/DDBJ databases">
        <title>Complete Genome Sequence of Shewanella chilikensis Strain DC57, Isolated from Corroded Seal Rings at a floating production facility in Australia.</title>
        <authorList>
            <person name="Salgar-Chaparro S.J."/>
            <person name="Castillo-Villamizar G.A."/>
            <person name="Poehlein A."/>
            <person name="Daniel R."/>
            <person name="Machuca L."/>
        </authorList>
    </citation>
    <scope>NUCLEOTIDE SEQUENCE [LARGE SCALE GENOMIC DNA]</scope>
    <source>
        <strain evidence="3 5">DC57</strain>
    </source>
</reference>
<gene>
    <name evidence="2" type="ORF">C8J23_10266</name>
    <name evidence="3" type="ORF">GII14_18475</name>
</gene>
<dbReference type="RefSeq" id="WP_101052713.1">
    <property type="nucleotide sequence ID" value="NZ_BMXX01000002.1"/>
</dbReference>
<dbReference type="Pfam" id="PF11169">
    <property type="entry name" value="DUF2956"/>
    <property type="match status" value="1"/>
</dbReference>
<feature type="region of interest" description="Disordered" evidence="1">
    <location>
        <begin position="1"/>
        <end position="29"/>
    </location>
</feature>
<dbReference type="Proteomes" id="UP000247584">
    <property type="component" value="Unassembled WGS sequence"/>
</dbReference>
<dbReference type="KEGG" id="schk:GII14_18475"/>
<dbReference type="Proteomes" id="UP000502117">
    <property type="component" value="Chromosome"/>
</dbReference>
<protein>
    <submittedName>
        <fullName evidence="3">DUF2956 family protein</fullName>
    </submittedName>
</protein>
<dbReference type="EMBL" id="CP045857">
    <property type="protein sequence ID" value="QIJ06847.1"/>
    <property type="molecule type" value="Genomic_DNA"/>
</dbReference>
<feature type="region of interest" description="Disordered" evidence="1">
    <location>
        <begin position="47"/>
        <end position="81"/>
    </location>
</feature>
<name>A0A6G7LYG8_9GAMM</name>
<dbReference type="GeneID" id="99801709"/>
<feature type="compositionally biased region" description="Basic and acidic residues" evidence="1">
    <location>
        <begin position="47"/>
        <end position="66"/>
    </location>
</feature>